<keyword evidence="2" id="KW-1003">Cell membrane</keyword>
<reference evidence="11" key="1">
    <citation type="journal article" date="2019" name="Int. J. Syst. Evol. Microbiol.">
        <title>Halobacteriovorax valvorus sp. nov., a novel prokaryotic predator isolated from coastal seawater of China.</title>
        <authorList>
            <person name="Chen M.-X."/>
        </authorList>
    </citation>
    <scope>NUCLEOTIDE SEQUENCE [LARGE SCALE GENOMIC DNA]</scope>
    <source>
        <strain evidence="11">BL9</strain>
    </source>
</reference>
<feature type="domain" description="Glycosyltransferase RgtA/B/C/D-like" evidence="9">
    <location>
        <begin position="64"/>
        <end position="220"/>
    </location>
</feature>
<keyword evidence="7 8" id="KW-0472">Membrane</keyword>
<keyword evidence="6 8" id="KW-1133">Transmembrane helix</keyword>
<comment type="subcellular location">
    <subcellularLocation>
        <location evidence="1">Cell membrane</location>
        <topology evidence="1">Multi-pass membrane protein</topology>
    </subcellularLocation>
</comment>
<dbReference type="PANTHER" id="PTHR33908">
    <property type="entry name" value="MANNOSYLTRANSFERASE YKCB-RELATED"/>
    <property type="match status" value="1"/>
</dbReference>
<name>A0ABY0ILJ3_9BACT</name>
<proteinExistence type="predicted"/>
<dbReference type="InterPro" id="IPR038731">
    <property type="entry name" value="RgtA/B/C-like"/>
</dbReference>
<feature type="transmembrane region" description="Helical" evidence="8">
    <location>
        <begin position="210"/>
        <end position="231"/>
    </location>
</feature>
<keyword evidence="3" id="KW-0328">Glycosyltransferase</keyword>
<feature type="transmembrane region" description="Helical" evidence="8">
    <location>
        <begin position="90"/>
        <end position="107"/>
    </location>
</feature>
<evidence type="ECO:0000313" key="11">
    <source>
        <dbReference type="Proteomes" id="UP000443582"/>
    </source>
</evidence>
<evidence type="ECO:0000256" key="3">
    <source>
        <dbReference type="ARBA" id="ARBA00022676"/>
    </source>
</evidence>
<feature type="transmembrane region" description="Helical" evidence="8">
    <location>
        <begin position="313"/>
        <end position="331"/>
    </location>
</feature>
<keyword evidence="4" id="KW-0808">Transferase</keyword>
<dbReference type="Proteomes" id="UP000443582">
    <property type="component" value="Unassembled WGS sequence"/>
</dbReference>
<dbReference type="InterPro" id="IPR050297">
    <property type="entry name" value="LipidA_mod_glycosyltrf_83"/>
</dbReference>
<feature type="transmembrane region" description="Helical" evidence="8">
    <location>
        <begin position="165"/>
        <end position="198"/>
    </location>
</feature>
<evidence type="ECO:0000256" key="4">
    <source>
        <dbReference type="ARBA" id="ARBA00022679"/>
    </source>
</evidence>
<accession>A0ABY0ILJ3</accession>
<feature type="transmembrane region" description="Helical" evidence="8">
    <location>
        <begin position="399"/>
        <end position="416"/>
    </location>
</feature>
<comment type="caution">
    <text evidence="10">The sequence shown here is derived from an EMBL/GenBank/DDBJ whole genome shotgun (WGS) entry which is preliminary data.</text>
</comment>
<dbReference type="EMBL" id="QDKL01000001">
    <property type="protein sequence ID" value="RZF22756.1"/>
    <property type="molecule type" value="Genomic_DNA"/>
</dbReference>
<evidence type="ECO:0000256" key="7">
    <source>
        <dbReference type="ARBA" id="ARBA00023136"/>
    </source>
</evidence>
<feature type="transmembrane region" description="Helical" evidence="8">
    <location>
        <begin position="343"/>
        <end position="364"/>
    </location>
</feature>
<dbReference type="RefSeq" id="WP_114705701.1">
    <property type="nucleotide sequence ID" value="NZ_QDKL01000001.1"/>
</dbReference>
<evidence type="ECO:0000256" key="1">
    <source>
        <dbReference type="ARBA" id="ARBA00004651"/>
    </source>
</evidence>
<feature type="transmembrane region" description="Helical" evidence="8">
    <location>
        <begin position="370"/>
        <end position="387"/>
    </location>
</feature>
<protein>
    <recommendedName>
        <fullName evidence="9">Glycosyltransferase RgtA/B/C/D-like domain-containing protein</fullName>
    </recommendedName>
</protein>
<dbReference type="Pfam" id="PF13231">
    <property type="entry name" value="PMT_2"/>
    <property type="match status" value="1"/>
</dbReference>
<evidence type="ECO:0000256" key="6">
    <source>
        <dbReference type="ARBA" id="ARBA00022989"/>
    </source>
</evidence>
<feature type="transmembrane region" description="Helical" evidence="8">
    <location>
        <begin position="7"/>
        <end position="23"/>
    </location>
</feature>
<organism evidence="10 11">
    <name type="scientific">Halobacteriovorax vibrionivorans</name>
    <dbReference type="NCBI Taxonomy" id="2152716"/>
    <lineage>
        <taxon>Bacteria</taxon>
        <taxon>Pseudomonadati</taxon>
        <taxon>Bdellovibrionota</taxon>
        <taxon>Bacteriovoracia</taxon>
        <taxon>Bacteriovoracales</taxon>
        <taxon>Halobacteriovoraceae</taxon>
        <taxon>Halobacteriovorax</taxon>
    </lineage>
</organism>
<dbReference type="PANTHER" id="PTHR33908:SF11">
    <property type="entry name" value="MEMBRANE PROTEIN"/>
    <property type="match status" value="1"/>
</dbReference>
<evidence type="ECO:0000313" key="10">
    <source>
        <dbReference type="EMBL" id="RZF22756.1"/>
    </source>
</evidence>
<gene>
    <name evidence="10" type="ORF">DAY19_02995</name>
</gene>
<feature type="transmembrane region" description="Helical" evidence="8">
    <location>
        <begin position="290"/>
        <end position="307"/>
    </location>
</feature>
<evidence type="ECO:0000256" key="2">
    <source>
        <dbReference type="ARBA" id="ARBA00022475"/>
    </source>
</evidence>
<sequence length="523" mass="61132">MQKVSNKNLFIIFTILFSIFYLWDIGNLSAPRQGTESLYVQISQEMYDTNNIMTPHYRGERHWSKPPFHFWMPFPLYALMGESSLTGARASQAILTIILAVFTAGWLKRRFRIEPLLTLAFFLGGYGAIKFGRTFMMETSLSLLPFISSLFLFDYIKDKSKKSFILAILFGGAGALIKGPVTIVMSFLAMSCYQLFLYKKDKKFIIKECFFYFLAITILSCSWYFASYLSYKEEFFNYFFVRENLGKFGKVPMPMYKVFQGLFLYTLPWVLILPLTWNKLKESFKGLNKETYYFFFHFVCFFVVWLIPSQRSHHYAIPAVPFFMTFLLLQVDLDTLREKSKYVLALVTPLNLLFLVISCILVYFSNGVMIAVNLIFLLLIVTSMIAIAKKNVLIGFNTIGLYLIFLWSIVISQFYIPAVPEGAKSLFKDKKVALVDRRSYFYEQSLEMNVEPIKKHQVQDFLNKENAVVIAAISRITPEIRDSHRVIAKWNKWVRRARWRHIKAALTQRSYEPLKEDVYLLMK</sequence>
<keyword evidence="11" id="KW-1185">Reference proteome</keyword>
<evidence type="ECO:0000256" key="8">
    <source>
        <dbReference type="SAM" id="Phobius"/>
    </source>
</evidence>
<feature type="transmembrane region" description="Helical" evidence="8">
    <location>
        <begin position="258"/>
        <end position="278"/>
    </location>
</feature>
<evidence type="ECO:0000259" key="9">
    <source>
        <dbReference type="Pfam" id="PF13231"/>
    </source>
</evidence>
<keyword evidence="5 8" id="KW-0812">Transmembrane</keyword>
<evidence type="ECO:0000256" key="5">
    <source>
        <dbReference type="ARBA" id="ARBA00022692"/>
    </source>
</evidence>